<dbReference type="OrthoDB" id="163794at2759"/>
<organism evidence="1">
    <name type="scientific">Homo sapiens</name>
    <name type="common">Human</name>
    <dbReference type="NCBI Taxonomy" id="9606"/>
    <lineage>
        <taxon>Eukaryota</taxon>
        <taxon>Metazoa</taxon>
        <taxon>Chordata</taxon>
        <taxon>Craniata</taxon>
        <taxon>Vertebrata</taxon>
        <taxon>Euteleostomi</taxon>
        <taxon>Mammalia</taxon>
        <taxon>Eutheria</taxon>
        <taxon>Euarchontoglires</taxon>
        <taxon>Primates</taxon>
        <taxon>Haplorrhini</taxon>
        <taxon>Catarrhini</taxon>
        <taxon>Hominidae</taxon>
        <taxon>Homo</taxon>
    </lineage>
</organism>
<dbReference type="AlphaFoldDB" id="L0R6G9"/>
<dbReference type="EMBL" id="HF548021">
    <property type="protein sequence ID" value="CCO13732.1"/>
    <property type="molecule type" value="Genomic_DNA"/>
</dbReference>
<sequence>MCYNYADKIGSIITVIEKSDIVQECFLPYRIMYLMAVSKGFIYCKTSDLGGKGKILDFYFVEKVLSFEM</sequence>
<dbReference type="ChiTaRS" id="FUNDC2">
    <property type="organism name" value="human"/>
</dbReference>
<gene>
    <name evidence="1" type="primary">FUNDC2</name>
</gene>
<reference evidence="1" key="1">
    <citation type="submission" date="2012-10" db="EMBL/GenBank/DDBJ databases">
        <title>Direct identification of alternative open reading frame translation products in human.</title>
        <authorList>
            <person name="Vanderperre B."/>
            <person name="Lucier J.-F."/>
            <person name="Motard J."/>
            <person name="Tremblay G."/>
            <person name="Vanderperre S."/>
            <person name="Wisztorski M."/>
            <person name="Salzet M."/>
            <person name="Boisvert F.-M."/>
            <person name="Roucou X."/>
        </authorList>
    </citation>
    <scope>NUCLEOTIDE SEQUENCE</scope>
</reference>
<name>L0R6G9_HUMAN</name>
<accession>L0R6G9</accession>
<evidence type="ECO:0000313" key="1">
    <source>
        <dbReference type="EMBL" id="CCO13732.1"/>
    </source>
</evidence>
<protein>
    <submittedName>
        <fullName evidence="1">Alternative protein FUNDC2</fullName>
    </submittedName>
</protein>
<proteinExistence type="predicted"/>